<dbReference type="PANTHER" id="PTHR43820:SF4">
    <property type="entry name" value="HIGH-AFFINITY BRANCHED-CHAIN AMINO ACID TRANSPORT ATP-BINDING PROTEIN LIVF"/>
    <property type="match status" value="1"/>
</dbReference>
<evidence type="ECO:0000256" key="3">
    <source>
        <dbReference type="ARBA" id="ARBA00022741"/>
    </source>
</evidence>
<dbReference type="PROSITE" id="PS50893">
    <property type="entry name" value="ABC_TRANSPORTER_2"/>
    <property type="match status" value="1"/>
</dbReference>
<reference evidence="7 8" key="1">
    <citation type="journal article" date="2019" name="Int. J. Syst. Evol. Microbiol.">
        <title>The Global Catalogue of Microorganisms (GCM) 10K type strain sequencing project: providing services to taxonomists for standard genome sequencing and annotation.</title>
        <authorList>
            <consortium name="The Broad Institute Genomics Platform"/>
            <consortium name="The Broad Institute Genome Sequencing Center for Infectious Disease"/>
            <person name="Wu L."/>
            <person name="Ma J."/>
        </authorList>
    </citation>
    <scope>NUCLEOTIDE SEQUENCE [LARGE SCALE GENOMIC DNA]</scope>
    <source>
        <strain evidence="7 8">PSR21</strain>
    </source>
</reference>
<evidence type="ECO:0000313" key="7">
    <source>
        <dbReference type="EMBL" id="MFC7318757.1"/>
    </source>
</evidence>
<keyword evidence="5" id="KW-0029">Amino-acid transport</keyword>
<organism evidence="7 8">
    <name type="scientific">Halomarina halobia</name>
    <dbReference type="NCBI Taxonomy" id="3033386"/>
    <lineage>
        <taxon>Archaea</taxon>
        <taxon>Methanobacteriati</taxon>
        <taxon>Methanobacteriota</taxon>
        <taxon>Stenosarchaea group</taxon>
        <taxon>Halobacteria</taxon>
        <taxon>Halobacteriales</taxon>
        <taxon>Natronomonadaceae</taxon>
        <taxon>Halomarina</taxon>
    </lineage>
</organism>
<dbReference type="InterPro" id="IPR003439">
    <property type="entry name" value="ABC_transporter-like_ATP-bd"/>
</dbReference>
<dbReference type="SMART" id="SM00382">
    <property type="entry name" value="AAA"/>
    <property type="match status" value="1"/>
</dbReference>
<dbReference type="Gene3D" id="3.40.50.300">
    <property type="entry name" value="P-loop containing nucleotide triphosphate hydrolases"/>
    <property type="match status" value="1"/>
</dbReference>
<gene>
    <name evidence="7" type="ORF">ACFQPE_18430</name>
</gene>
<dbReference type="Proteomes" id="UP001596547">
    <property type="component" value="Unassembled WGS sequence"/>
</dbReference>
<dbReference type="InterPro" id="IPR027417">
    <property type="entry name" value="P-loop_NTPase"/>
</dbReference>
<evidence type="ECO:0000313" key="8">
    <source>
        <dbReference type="Proteomes" id="UP001596547"/>
    </source>
</evidence>
<dbReference type="Pfam" id="PF00005">
    <property type="entry name" value="ABC_tran"/>
    <property type="match status" value="1"/>
</dbReference>
<dbReference type="PANTHER" id="PTHR43820">
    <property type="entry name" value="HIGH-AFFINITY BRANCHED-CHAIN AMINO ACID TRANSPORT ATP-BINDING PROTEIN LIVF"/>
    <property type="match status" value="1"/>
</dbReference>
<evidence type="ECO:0000256" key="4">
    <source>
        <dbReference type="ARBA" id="ARBA00022840"/>
    </source>
</evidence>
<dbReference type="InterPro" id="IPR017871">
    <property type="entry name" value="ABC_transporter-like_CS"/>
</dbReference>
<keyword evidence="4 7" id="KW-0067">ATP-binding</keyword>
<name>A0ABD6AES1_9EURY</name>
<dbReference type="AlphaFoldDB" id="A0ABD6AES1"/>
<comment type="similarity">
    <text evidence="1">Belongs to the ABC transporter superfamily.</text>
</comment>
<dbReference type="PROSITE" id="PS00211">
    <property type="entry name" value="ABC_TRANSPORTER_1"/>
    <property type="match status" value="1"/>
</dbReference>
<proteinExistence type="inferred from homology"/>
<dbReference type="EMBL" id="JBHTBF010000003">
    <property type="protein sequence ID" value="MFC7318757.1"/>
    <property type="molecule type" value="Genomic_DNA"/>
</dbReference>
<dbReference type="RefSeq" id="WP_276306407.1">
    <property type="nucleotide sequence ID" value="NZ_CP119993.1"/>
</dbReference>
<keyword evidence="8" id="KW-1185">Reference proteome</keyword>
<dbReference type="SUPFAM" id="SSF52540">
    <property type="entry name" value="P-loop containing nucleoside triphosphate hydrolases"/>
    <property type="match status" value="1"/>
</dbReference>
<protein>
    <submittedName>
        <fullName evidence="7">ABC transporter ATP-binding protein</fullName>
    </submittedName>
</protein>
<evidence type="ECO:0000259" key="6">
    <source>
        <dbReference type="PROSITE" id="PS50893"/>
    </source>
</evidence>
<accession>A0ABD6AES1</accession>
<dbReference type="GeneID" id="79317055"/>
<dbReference type="InterPro" id="IPR003593">
    <property type="entry name" value="AAA+_ATPase"/>
</dbReference>
<dbReference type="GO" id="GO:0005524">
    <property type="term" value="F:ATP binding"/>
    <property type="evidence" value="ECO:0007669"/>
    <property type="project" value="UniProtKB-KW"/>
</dbReference>
<evidence type="ECO:0000256" key="1">
    <source>
        <dbReference type="ARBA" id="ARBA00005417"/>
    </source>
</evidence>
<comment type="caution">
    <text evidence="7">The sequence shown here is derived from an EMBL/GenBank/DDBJ whole genome shotgun (WGS) entry which is preliminary data.</text>
</comment>
<feature type="domain" description="ABC transporter" evidence="6">
    <location>
        <begin position="3"/>
        <end position="238"/>
    </location>
</feature>
<keyword evidence="3" id="KW-0547">Nucleotide-binding</keyword>
<evidence type="ECO:0000256" key="5">
    <source>
        <dbReference type="ARBA" id="ARBA00022970"/>
    </source>
</evidence>
<evidence type="ECO:0000256" key="2">
    <source>
        <dbReference type="ARBA" id="ARBA00022448"/>
    </source>
</evidence>
<sequence>MLLELDDVEATIEDVTVLRNIDVDVGEAESVAIVGRNGAGKTSTFRTVMGLRDLDHGTVTFRGEDITDYETHERKRLGIGFAPENRQLISKLTARENIEMALWGSDDESDVDTEERLSMVLDVFPAMGEFLDRAAGKLSGGQQQMVAVSRALVSQPHLVLLDEPFEGLAPSIKKDLRESIGVIRSELGASVFIAESQLNHVQGVVDRLYVIDRGEIIAETDDPASVEEDEELMQIIGGG</sequence>
<dbReference type="GO" id="GO:0006865">
    <property type="term" value="P:amino acid transport"/>
    <property type="evidence" value="ECO:0007669"/>
    <property type="project" value="UniProtKB-KW"/>
</dbReference>
<dbReference type="InterPro" id="IPR052156">
    <property type="entry name" value="BCAA_Transport_ATP-bd_LivF"/>
</dbReference>
<keyword evidence="2" id="KW-0813">Transport</keyword>